<keyword evidence="2" id="KW-1185">Reference proteome</keyword>
<protein>
    <submittedName>
        <fullName evidence="1">Uncharacterized protein</fullName>
    </submittedName>
</protein>
<dbReference type="Proteomes" id="UP001642487">
    <property type="component" value="Chromosome 8"/>
</dbReference>
<proteinExistence type="predicted"/>
<evidence type="ECO:0000313" key="1">
    <source>
        <dbReference type="EMBL" id="CAK9327366.1"/>
    </source>
</evidence>
<sequence>MTAASLIFAAKTLWIFSLLKKCLFQVMQMAVCLSLKRSLLEYRVHQYSKNLHSTKLVDLESGFHYKDLTVSTFKPVGSIIHSKGLTTPLCTNWWLEYRFLGSELPTFKLSFVSTPCY</sequence>
<name>A0ABP0Z7T2_9ROSI</name>
<reference evidence="1 2" key="1">
    <citation type="submission" date="2024-03" db="EMBL/GenBank/DDBJ databases">
        <authorList>
            <person name="Gkanogiannis A."/>
            <person name="Becerra Lopez-Lavalle L."/>
        </authorList>
    </citation>
    <scope>NUCLEOTIDE SEQUENCE [LARGE SCALE GENOMIC DNA]</scope>
</reference>
<gene>
    <name evidence="1" type="ORF">CITCOLO1_LOCUS19743</name>
</gene>
<dbReference type="EMBL" id="OZ021742">
    <property type="protein sequence ID" value="CAK9327366.1"/>
    <property type="molecule type" value="Genomic_DNA"/>
</dbReference>
<evidence type="ECO:0000313" key="2">
    <source>
        <dbReference type="Proteomes" id="UP001642487"/>
    </source>
</evidence>
<accession>A0ABP0Z7T2</accession>
<organism evidence="1 2">
    <name type="scientific">Citrullus colocynthis</name>
    <name type="common">colocynth</name>
    <dbReference type="NCBI Taxonomy" id="252529"/>
    <lineage>
        <taxon>Eukaryota</taxon>
        <taxon>Viridiplantae</taxon>
        <taxon>Streptophyta</taxon>
        <taxon>Embryophyta</taxon>
        <taxon>Tracheophyta</taxon>
        <taxon>Spermatophyta</taxon>
        <taxon>Magnoliopsida</taxon>
        <taxon>eudicotyledons</taxon>
        <taxon>Gunneridae</taxon>
        <taxon>Pentapetalae</taxon>
        <taxon>rosids</taxon>
        <taxon>fabids</taxon>
        <taxon>Cucurbitales</taxon>
        <taxon>Cucurbitaceae</taxon>
        <taxon>Benincaseae</taxon>
        <taxon>Citrullus</taxon>
    </lineage>
</organism>